<dbReference type="SUPFAM" id="SSF53850">
    <property type="entry name" value="Periplasmic binding protein-like II"/>
    <property type="match status" value="1"/>
</dbReference>
<dbReference type="Gene3D" id="1.10.10.10">
    <property type="entry name" value="Winged helix-like DNA-binding domain superfamily/Winged helix DNA-binding domain"/>
    <property type="match status" value="2"/>
</dbReference>
<dbReference type="PROSITE" id="PS50931">
    <property type="entry name" value="HTH_LYSR"/>
    <property type="match status" value="2"/>
</dbReference>
<dbReference type="GO" id="GO:0005829">
    <property type="term" value="C:cytosol"/>
    <property type="evidence" value="ECO:0007669"/>
    <property type="project" value="TreeGrafter"/>
</dbReference>
<gene>
    <name evidence="6" type="ORF">FJM51_19915</name>
</gene>
<protein>
    <submittedName>
        <fullName evidence="6">LysR family transcriptional regulator</fullName>
    </submittedName>
</protein>
<keyword evidence="3" id="KW-0238">DNA-binding</keyword>
<organism evidence="6 7">
    <name type="scientific">Amaricoccus solimangrovi</name>
    <dbReference type="NCBI Taxonomy" id="2589815"/>
    <lineage>
        <taxon>Bacteria</taxon>
        <taxon>Pseudomonadati</taxon>
        <taxon>Pseudomonadota</taxon>
        <taxon>Alphaproteobacteria</taxon>
        <taxon>Rhodobacterales</taxon>
        <taxon>Paracoccaceae</taxon>
        <taxon>Amaricoccus</taxon>
    </lineage>
</organism>
<comment type="caution">
    <text evidence="6">The sequence shown here is derived from an EMBL/GenBank/DDBJ whole genome shotgun (WGS) entry which is preliminary data.</text>
</comment>
<reference evidence="6 7" key="1">
    <citation type="submission" date="2019-06" db="EMBL/GenBank/DDBJ databases">
        <title>A novel bacterium of genus Amaricoccus, isolated from marine sediment.</title>
        <authorList>
            <person name="Huang H."/>
            <person name="Mo K."/>
            <person name="Hu Y."/>
        </authorList>
    </citation>
    <scope>NUCLEOTIDE SEQUENCE [LARGE SCALE GENOMIC DNA]</scope>
    <source>
        <strain evidence="6 7">HB172011</strain>
    </source>
</reference>
<dbReference type="EMBL" id="VFRP01000030">
    <property type="protein sequence ID" value="TPE47484.1"/>
    <property type="molecule type" value="Genomic_DNA"/>
</dbReference>
<keyword evidence="4" id="KW-0804">Transcription</keyword>
<dbReference type="AlphaFoldDB" id="A0A501WHA3"/>
<comment type="similarity">
    <text evidence="1">Belongs to the LysR transcriptional regulatory family.</text>
</comment>
<dbReference type="PANTHER" id="PTHR30419">
    <property type="entry name" value="HTH-TYPE TRANSCRIPTIONAL REGULATOR YBHD"/>
    <property type="match status" value="1"/>
</dbReference>
<dbReference type="InterPro" id="IPR000847">
    <property type="entry name" value="LysR_HTH_N"/>
</dbReference>
<keyword evidence="2" id="KW-0805">Transcription regulation</keyword>
<feature type="domain" description="HTH lysR-type" evidence="5">
    <location>
        <begin position="47"/>
        <end position="104"/>
    </location>
</feature>
<proteinExistence type="inferred from homology"/>
<dbReference type="Proteomes" id="UP000319255">
    <property type="component" value="Unassembled WGS sequence"/>
</dbReference>
<evidence type="ECO:0000256" key="1">
    <source>
        <dbReference type="ARBA" id="ARBA00009437"/>
    </source>
</evidence>
<dbReference type="OrthoDB" id="9803030at2"/>
<dbReference type="Gene3D" id="3.40.190.290">
    <property type="match status" value="1"/>
</dbReference>
<feature type="domain" description="HTH lysR-type" evidence="5">
    <location>
        <begin position="151"/>
        <end position="205"/>
    </location>
</feature>
<sequence length="456" mass="49590">MSSEKPTRRGGLRIDSVFPVRQISSRGRPMDNHAPTGRGASLLDLGDQLQNLRMFLFAADAQSIAGAAKQLYKSPSAITRSIMELEKVVGVQLLERNSRGILPNAYGDVVLARSRRIEAELGQAAEDLATPRSQGTPPSPSAISHFLFNGRKLRLLIHLADSRKISTAAARLDISQSGASMALSRIEAAVGEPLFHRGMHGMIATEMADGLVMRAKRVFAELRHMLSEISMLSGSLAGSVVAGTLPLGRTYVLPMAIAATLERYPGIRVTTIENHFEQLVTDLRSGEIDAVLGVPRDESQRQGLSVEPLFLEGLRVIARAGHPIFERGAITLADLGAERWVLPWSNSLSHRLIEEAFRLEGLEPPVASVESADLQVMRQLLLSSDMLAIASPRQLSYELRSGLFLEVPVALRGTEREVALMTREGAMLSPAALAVLDAIREQATADPRRMELLVPD</sequence>
<evidence type="ECO:0000256" key="2">
    <source>
        <dbReference type="ARBA" id="ARBA00023015"/>
    </source>
</evidence>
<dbReference type="GO" id="GO:0003700">
    <property type="term" value="F:DNA-binding transcription factor activity"/>
    <property type="evidence" value="ECO:0007669"/>
    <property type="project" value="InterPro"/>
</dbReference>
<evidence type="ECO:0000313" key="7">
    <source>
        <dbReference type="Proteomes" id="UP000319255"/>
    </source>
</evidence>
<dbReference type="InterPro" id="IPR036388">
    <property type="entry name" value="WH-like_DNA-bd_sf"/>
</dbReference>
<keyword evidence="7" id="KW-1185">Reference proteome</keyword>
<dbReference type="Pfam" id="PF03466">
    <property type="entry name" value="LysR_substrate"/>
    <property type="match status" value="1"/>
</dbReference>
<evidence type="ECO:0000313" key="6">
    <source>
        <dbReference type="EMBL" id="TPE47484.1"/>
    </source>
</evidence>
<evidence type="ECO:0000259" key="5">
    <source>
        <dbReference type="PROSITE" id="PS50931"/>
    </source>
</evidence>
<name>A0A501WHA3_9RHOB</name>
<accession>A0A501WHA3</accession>
<evidence type="ECO:0000256" key="3">
    <source>
        <dbReference type="ARBA" id="ARBA00023125"/>
    </source>
</evidence>
<dbReference type="InterPro" id="IPR005119">
    <property type="entry name" value="LysR_subst-bd"/>
</dbReference>
<dbReference type="InterPro" id="IPR036390">
    <property type="entry name" value="WH_DNA-bd_sf"/>
</dbReference>
<dbReference type="SUPFAM" id="SSF46785">
    <property type="entry name" value="Winged helix' DNA-binding domain"/>
    <property type="match status" value="2"/>
</dbReference>
<dbReference type="InterPro" id="IPR050950">
    <property type="entry name" value="HTH-type_LysR_regulators"/>
</dbReference>
<dbReference type="GO" id="GO:0003677">
    <property type="term" value="F:DNA binding"/>
    <property type="evidence" value="ECO:0007669"/>
    <property type="project" value="UniProtKB-KW"/>
</dbReference>
<evidence type="ECO:0000256" key="4">
    <source>
        <dbReference type="ARBA" id="ARBA00023163"/>
    </source>
</evidence>
<dbReference type="Pfam" id="PF00126">
    <property type="entry name" value="HTH_1"/>
    <property type="match status" value="2"/>
</dbReference>
<dbReference type="PANTHER" id="PTHR30419:SF14">
    <property type="entry name" value="LYSR FAMILY TRANSCRIPTIONAL REGULATOR"/>
    <property type="match status" value="1"/>
</dbReference>